<evidence type="ECO:0000256" key="2">
    <source>
        <dbReference type="ARBA" id="ARBA00022692"/>
    </source>
</evidence>
<dbReference type="PANTHER" id="PTHR22911">
    <property type="entry name" value="ACYL-MALONYL CONDENSING ENZYME-RELATED"/>
    <property type="match status" value="1"/>
</dbReference>
<keyword evidence="2 5" id="KW-0812">Transmembrane</keyword>
<dbReference type="InterPro" id="IPR037185">
    <property type="entry name" value="EmrE-like"/>
</dbReference>
<dbReference type="Proteomes" id="UP000198379">
    <property type="component" value="Unassembled WGS sequence"/>
</dbReference>
<evidence type="ECO:0000313" key="7">
    <source>
        <dbReference type="EMBL" id="SNS08095.1"/>
    </source>
</evidence>
<feature type="transmembrane region" description="Helical" evidence="5">
    <location>
        <begin position="134"/>
        <end position="153"/>
    </location>
</feature>
<feature type="domain" description="EamA" evidence="6">
    <location>
        <begin position="162"/>
        <end position="289"/>
    </location>
</feature>
<gene>
    <name evidence="7" type="ORF">SAMN06265376_106229</name>
</gene>
<keyword evidence="4 5" id="KW-0472">Membrane</keyword>
<evidence type="ECO:0000256" key="4">
    <source>
        <dbReference type="ARBA" id="ARBA00023136"/>
    </source>
</evidence>
<evidence type="ECO:0000256" key="5">
    <source>
        <dbReference type="SAM" id="Phobius"/>
    </source>
</evidence>
<dbReference type="Pfam" id="PF00892">
    <property type="entry name" value="EamA"/>
    <property type="match status" value="2"/>
</dbReference>
<dbReference type="Gene3D" id="1.10.3730.20">
    <property type="match status" value="2"/>
</dbReference>
<feature type="transmembrane region" description="Helical" evidence="5">
    <location>
        <begin position="53"/>
        <end position="70"/>
    </location>
</feature>
<protein>
    <submittedName>
        <fullName evidence="7">EamA domain-containing membrane protein RarD</fullName>
    </submittedName>
</protein>
<evidence type="ECO:0000313" key="8">
    <source>
        <dbReference type="Proteomes" id="UP000198379"/>
    </source>
</evidence>
<evidence type="ECO:0000256" key="1">
    <source>
        <dbReference type="ARBA" id="ARBA00004141"/>
    </source>
</evidence>
<dbReference type="SUPFAM" id="SSF103481">
    <property type="entry name" value="Multidrug resistance efflux transporter EmrE"/>
    <property type="match status" value="2"/>
</dbReference>
<feature type="transmembrane region" description="Helical" evidence="5">
    <location>
        <begin position="82"/>
        <end position="100"/>
    </location>
</feature>
<sequence>MKVNFHIYRTFVWQTKANSVGRGIVYMLIAAFAFAWMNLLAKYLDDFHPLQVVFFRAFGTFIFIFPYMLIKKVPVIGKNVMWLSLRGVLSFVSLALFFKVVQDIPLGSAVALRYTAPIFSVILAYFFLKEVVKLGQWISLIISIAGAFIMKGVDLRIDTMSFILIMLSSILVGGVFAIVRYLGSREHYLTIINYFMVFSIVGSLFFIQFWRMPMGQEWWWVSIIGVLGLIGQIFLTRAFQLADTSTVAPIKYMELVYALLFGFFLFDEKYTFWPIIGMTLVVFGMLLNVWIKRKG</sequence>
<dbReference type="EMBL" id="FZNY01000006">
    <property type="protein sequence ID" value="SNS08095.1"/>
    <property type="molecule type" value="Genomic_DNA"/>
</dbReference>
<feature type="transmembrane region" description="Helical" evidence="5">
    <location>
        <begin position="272"/>
        <end position="291"/>
    </location>
</feature>
<organism evidence="7 8">
    <name type="scientific">Dokdonia pacifica</name>
    <dbReference type="NCBI Taxonomy" id="1627892"/>
    <lineage>
        <taxon>Bacteria</taxon>
        <taxon>Pseudomonadati</taxon>
        <taxon>Bacteroidota</taxon>
        <taxon>Flavobacteriia</taxon>
        <taxon>Flavobacteriales</taxon>
        <taxon>Flavobacteriaceae</taxon>
        <taxon>Dokdonia</taxon>
    </lineage>
</organism>
<feature type="transmembrane region" description="Helical" evidence="5">
    <location>
        <begin position="218"/>
        <end position="235"/>
    </location>
</feature>
<feature type="transmembrane region" description="Helical" evidence="5">
    <location>
        <begin position="191"/>
        <end position="212"/>
    </location>
</feature>
<name>A0A239BIY8_9FLAO</name>
<feature type="transmembrane region" description="Helical" evidence="5">
    <location>
        <begin position="247"/>
        <end position="266"/>
    </location>
</feature>
<dbReference type="InterPro" id="IPR000620">
    <property type="entry name" value="EamA_dom"/>
</dbReference>
<dbReference type="GO" id="GO:0016020">
    <property type="term" value="C:membrane"/>
    <property type="evidence" value="ECO:0007669"/>
    <property type="project" value="UniProtKB-SubCell"/>
</dbReference>
<proteinExistence type="predicted"/>
<dbReference type="AlphaFoldDB" id="A0A239BIY8"/>
<reference evidence="7 8" key="1">
    <citation type="submission" date="2017-06" db="EMBL/GenBank/DDBJ databases">
        <authorList>
            <person name="Kim H.J."/>
            <person name="Triplett B.A."/>
        </authorList>
    </citation>
    <scope>NUCLEOTIDE SEQUENCE [LARGE SCALE GENOMIC DNA]</scope>
    <source>
        <strain evidence="7 8">DSM 25597</strain>
    </source>
</reference>
<dbReference type="RefSeq" id="WP_229746923.1">
    <property type="nucleotide sequence ID" value="NZ_BMEP01000005.1"/>
</dbReference>
<feature type="domain" description="EamA" evidence="6">
    <location>
        <begin position="22"/>
        <end position="150"/>
    </location>
</feature>
<accession>A0A239BIY8</accession>
<feature type="transmembrane region" description="Helical" evidence="5">
    <location>
        <begin position="20"/>
        <end position="41"/>
    </location>
</feature>
<dbReference type="PANTHER" id="PTHR22911:SF6">
    <property type="entry name" value="SOLUTE CARRIER FAMILY 35 MEMBER G1"/>
    <property type="match status" value="1"/>
</dbReference>
<comment type="subcellular location">
    <subcellularLocation>
        <location evidence="1">Membrane</location>
        <topology evidence="1">Multi-pass membrane protein</topology>
    </subcellularLocation>
</comment>
<feature type="transmembrane region" description="Helical" evidence="5">
    <location>
        <begin position="106"/>
        <end position="127"/>
    </location>
</feature>
<keyword evidence="8" id="KW-1185">Reference proteome</keyword>
<feature type="transmembrane region" description="Helical" evidence="5">
    <location>
        <begin position="159"/>
        <end position="179"/>
    </location>
</feature>
<evidence type="ECO:0000256" key="3">
    <source>
        <dbReference type="ARBA" id="ARBA00022989"/>
    </source>
</evidence>
<keyword evidence="3 5" id="KW-1133">Transmembrane helix</keyword>
<evidence type="ECO:0000259" key="6">
    <source>
        <dbReference type="Pfam" id="PF00892"/>
    </source>
</evidence>